<dbReference type="Gene3D" id="3.90.1470.20">
    <property type="match status" value="1"/>
</dbReference>
<dbReference type="EMBL" id="JAAQHG020000023">
    <property type="protein sequence ID" value="KAL1584829.1"/>
    <property type="molecule type" value="Genomic_DNA"/>
</dbReference>
<dbReference type="RefSeq" id="XP_069227935.1">
    <property type="nucleotide sequence ID" value="XM_069375245.1"/>
</dbReference>
<keyword evidence="4" id="KW-1185">Reference proteome</keyword>
<dbReference type="PANTHER" id="PTHR28181:SF2">
    <property type="entry name" value="PHOSPHORIC MONOESTER HYDROLASE"/>
    <property type="match status" value="1"/>
</dbReference>
<dbReference type="InterPro" id="IPR036412">
    <property type="entry name" value="HAD-like_sf"/>
</dbReference>
<dbReference type="GO" id="GO:0016791">
    <property type="term" value="F:phosphatase activity"/>
    <property type="evidence" value="ECO:0007669"/>
    <property type="project" value="InterPro"/>
</dbReference>
<name>A0AB34KI80_9PEZI</name>
<dbReference type="GeneID" id="96008083"/>
<dbReference type="Proteomes" id="UP000803884">
    <property type="component" value="Unassembled WGS sequence"/>
</dbReference>
<dbReference type="Gene3D" id="3.40.50.1000">
    <property type="entry name" value="HAD superfamily/HAD-like"/>
    <property type="match status" value="1"/>
</dbReference>
<feature type="compositionally biased region" description="Pro residues" evidence="2">
    <location>
        <begin position="9"/>
        <end position="20"/>
    </location>
</feature>
<organism evidence="3 4">
    <name type="scientific">Cladosporium halotolerans</name>
    <dbReference type="NCBI Taxonomy" id="1052096"/>
    <lineage>
        <taxon>Eukaryota</taxon>
        <taxon>Fungi</taxon>
        <taxon>Dikarya</taxon>
        <taxon>Ascomycota</taxon>
        <taxon>Pezizomycotina</taxon>
        <taxon>Dothideomycetes</taxon>
        <taxon>Dothideomycetidae</taxon>
        <taxon>Cladosporiales</taxon>
        <taxon>Cladosporiaceae</taxon>
        <taxon>Cladosporium</taxon>
    </lineage>
</organism>
<dbReference type="InterPro" id="IPR006384">
    <property type="entry name" value="HAD_hydro_PyrdxlP_Pase-like"/>
</dbReference>
<keyword evidence="1" id="KW-0378">Hydrolase</keyword>
<accession>A0AB34KI80</accession>
<protein>
    <submittedName>
        <fullName evidence="3">Uncharacterized protein</fullName>
    </submittedName>
</protein>
<evidence type="ECO:0000313" key="4">
    <source>
        <dbReference type="Proteomes" id="UP000803884"/>
    </source>
</evidence>
<dbReference type="InterPro" id="IPR050849">
    <property type="entry name" value="HAD-like_hydrolase_phosphatase"/>
</dbReference>
<comment type="caution">
    <text evidence="3">The sequence shown here is derived from an EMBL/GenBank/DDBJ whole genome shotgun (WGS) entry which is preliminary data.</text>
</comment>
<dbReference type="NCBIfam" id="TIGR01489">
    <property type="entry name" value="DKMTPPase-SF"/>
    <property type="match status" value="1"/>
</dbReference>
<dbReference type="InterPro" id="IPR023214">
    <property type="entry name" value="HAD_sf"/>
</dbReference>
<reference evidence="3 4" key="1">
    <citation type="journal article" date="2020" name="Microbiol. Resour. Announc.">
        <title>Draft Genome Sequence of a Cladosporium Species Isolated from the Mesophotic Ascidian Didemnum maculosum.</title>
        <authorList>
            <person name="Gioti A."/>
            <person name="Siaperas R."/>
            <person name="Nikolaivits E."/>
            <person name="Le Goff G."/>
            <person name="Ouazzani J."/>
            <person name="Kotoulas G."/>
            <person name="Topakas E."/>
        </authorList>
    </citation>
    <scope>NUCLEOTIDE SEQUENCE [LARGE SCALE GENOMIC DNA]</scope>
    <source>
        <strain evidence="3 4">TM138-S3</strain>
    </source>
</reference>
<dbReference type="Pfam" id="PF12710">
    <property type="entry name" value="HAD"/>
    <property type="match status" value="1"/>
</dbReference>
<proteinExistence type="predicted"/>
<sequence length="325" mass="35931">MAPSAVSPAVPPTGNPPPTDKLPTTRKIVIFSDFDGTIFMQDTGHVLFNKYGCGSEQRERLEKQFKNGEKTFKGISEELWGSLDLPFEQGLKAIQEHLTLDQDFKTFHDFCLNNKIPFNVISAGLKPILRRVLDLFIGEESSASIDIIANDATIDGEGHEWKPHWRHDHESGHDKALSINEYKDAAKIESEDGTIPMVIFIGDGVSDLAAASQADVLFARRGLALEAHCIEKNIKYLPYDTFADIQREIIKIAQIDEKKTRGQGLPVNFNPRANMWRRISSKTAVPAFAAATPAEEGRFIWPEHFDEQGGKVSGSAPGAQVMGAS</sequence>
<evidence type="ECO:0000313" key="3">
    <source>
        <dbReference type="EMBL" id="KAL1584829.1"/>
    </source>
</evidence>
<evidence type="ECO:0000256" key="1">
    <source>
        <dbReference type="ARBA" id="ARBA00022801"/>
    </source>
</evidence>
<dbReference type="NCBIfam" id="TIGR01488">
    <property type="entry name" value="HAD-SF-IB"/>
    <property type="match status" value="1"/>
</dbReference>
<dbReference type="SUPFAM" id="SSF56784">
    <property type="entry name" value="HAD-like"/>
    <property type="match status" value="1"/>
</dbReference>
<dbReference type="PANTHER" id="PTHR28181">
    <property type="entry name" value="UPF0655 PROTEIN YCR015C"/>
    <property type="match status" value="1"/>
</dbReference>
<gene>
    <name evidence="3" type="ORF">WHR41_06640</name>
</gene>
<feature type="region of interest" description="Disordered" evidence="2">
    <location>
        <begin position="1"/>
        <end position="23"/>
    </location>
</feature>
<evidence type="ECO:0000256" key="2">
    <source>
        <dbReference type="SAM" id="MobiDB-lite"/>
    </source>
</evidence>
<dbReference type="AlphaFoldDB" id="A0AB34KI80"/>